<feature type="compositionally biased region" description="Polar residues" evidence="2">
    <location>
        <begin position="9"/>
        <end position="22"/>
    </location>
</feature>
<dbReference type="Pfam" id="PF10551">
    <property type="entry name" value="MULE"/>
    <property type="match status" value="1"/>
</dbReference>
<evidence type="ECO:0000313" key="5">
    <source>
        <dbReference type="Proteomes" id="UP000235145"/>
    </source>
</evidence>
<accession>A0A9R1XRL2</accession>
<proteinExistence type="predicted"/>
<dbReference type="InterPro" id="IPR004330">
    <property type="entry name" value="FAR1_DNA_bnd_dom"/>
</dbReference>
<dbReference type="PROSITE" id="PS50966">
    <property type="entry name" value="ZF_SWIM"/>
    <property type="match status" value="1"/>
</dbReference>
<dbReference type="InterPro" id="IPR007527">
    <property type="entry name" value="Znf_SWIM"/>
</dbReference>
<dbReference type="Proteomes" id="UP000235145">
    <property type="component" value="Unassembled WGS sequence"/>
</dbReference>
<keyword evidence="1" id="KW-0862">Zinc</keyword>
<feature type="domain" description="SWIM-type" evidence="3">
    <location>
        <begin position="766"/>
        <end position="802"/>
    </location>
</feature>
<dbReference type="InterPro" id="IPR018289">
    <property type="entry name" value="MULE_transposase_dom"/>
</dbReference>
<dbReference type="EMBL" id="NBSK02000002">
    <property type="protein sequence ID" value="KAJ0222894.1"/>
    <property type="molecule type" value="Genomic_DNA"/>
</dbReference>
<feature type="region of interest" description="Disordered" evidence="2">
    <location>
        <begin position="1"/>
        <end position="22"/>
    </location>
</feature>
<keyword evidence="5" id="KW-1185">Reference proteome</keyword>
<evidence type="ECO:0000256" key="2">
    <source>
        <dbReference type="SAM" id="MobiDB-lite"/>
    </source>
</evidence>
<dbReference type="PANTHER" id="PTHR47718">
    <property type="entry name" value="OS01G0519700 PROTEIN"/>
    <property type="match status" value="1"/>
</dbReference>
<dbReference type="PANTHER" id="PTHR47718:SF12">
    <property type="entry name" value="PROTEIN FAR1-RELATED SEQUENCE"/>
    <property type="match status" value="1"/>
</dbReference>
<name>A0A9R1XRL2_LACSA</name>
<evidence type="ECO:0000313" key="4">
    <source>
        <dbReference type="EMBL" id="KAJ0222894.1"/>
    </source>
</evidence>
<dbReference type="AlphaFoldDB" id="A0A9R1XRL2"/>
<keyword evidence="1" id="KW-0863">Zinc-finger</keyword>
<protein>
    <recommendedName>
        <fullName evidence="3">SWIM-type domain-containing protein</fullName>
    </recommendedName>
</protein>
<organism evidence="4 5">
    <name type="scientific">Lactuca sativa</name>
    <name type="common">Garden lettuce</name>
    <dbReference type="NCBI Taxonomy" id="4236"/>
    <lineage>
        <taxon>Eukaryota</taxon>
        <taxon>Viridiplantae</taxon>
        <taxon>Streptophyta</taxon>
        <taxon>Embryophyta</taxon>
        <taxon>Tracheophyta</taxon>
        <taxon>Spermatophyta</taxon>
        <taxon>Magnoliopsida</taxon>
        <taxon>eudicotyledons</taxon>
        <taxon>Gunneridae</taxon>
        <taxon>Pentapetalae</taxon>
        <taxon>asterids</taxon>
        <taxon>campanulids</taxon>
        <taxon>Asterales</taxon>
        <taxon>Asteraceae</taxon>
        <taxon>Cichorioideae</taxon>
        <taxon>Cichorieae</taxon>
        <taxon>Lactucinae</taxon>
        <taxon>Lactuca</taxon>
    </lineage>
</organism>
<comment type="caution">
    <text evidence="4">The sequence shown here is derived from an EMBL/GenBank/DDBJ whole genome shotgun (WGS) entry which is preliminary data.</text>
</comment>
<evidence type="ECO:0000256" key="1">
    <source>
        <dbReference type="PROSITE-ProRule" id="PRU00325"/>
    </source>
</evidence>
<dbReference type="GO" id="GO:0008270">
    <property type="term" value="F:zinc ion binding"/>
    <property type="evidence" value="ECO:0007669"/>
    <property type="project" value="UniProtKB-KW"/>
</dbReference>
<reference evidence="4 5" key="1">
    <citation type="journal article" date="2017" name="Nat. Commun.">
        <title>Genome assembly with in vitro proximity ligation data and whole-genome triplication in lettuce.</title>
        <authorList>
            <person name="Reyes-Chin-Wo S."/>
            <person name="Wang Z."/>
            <person name="Yang X."/>
            <person name="Kozik A."/>
            <person name="Arikit S."/>
            <person name="Song C."/>
            <person name="Xia L."/>
            <person name="Froenicke L."/>
            <person name="Lavelle D.O."/>
            <person name="Truco M.J."/>
            <person name="Xia R."/>
            <person name="Zhu S."/>
            <person name="Xu C."/>
            <person name="Xu H."/>
            <person name="Xu X."/>
            <person name="Cox K."/>
            <person name="Korf I."/>
            <person name="Meyers B.C."/>
            <person name="Michelmore R.W."/>
        </authorList>
    </citation>
    <scope>NUCLEOTIDE SEQUENCE [LARGE SCALE GENOMIC DNA]</scope>
    <source>
        <strain evidence="5">cv. Salinas</strain>
        <tissue evidence="4">Seedlings</tissue>
    </source>
</reference>
<dbReference type="Pfam" id="PF03101">
    <property type="entry name" value="FAR1"/>
    <property type="match status" value="1"/>
</dbReference>
<sequence>MHSGLRSDAVSSGPRSDAVSSGLRSDAVSSGLWSDAGDKVPVSSGLRSDAASSRLRSDAVGKAHLGELTELRAYSFSFGFSNQTSSVVETSNSAIKDHLLLNLFELENNLIYNMLFDNASSISLFFMRLHVILIEYCTYIDISIMIIVMDDLDMHGIENNHLDEENHQFGSIDSEILHNKENQSETQDMNDIGNDHYDEGNHQFSSGDSEILHNDGNQSEIQVQSDNVAAQYGSCKQFIGADGSLFWIPEVEASWIPTLGSIFKDIKDAIKWYKGYALRSGFDIRKSTERKKSGITTSKYFICNRGGLPNTSTLDTISDDHNKQLRNSNCKRTNCKAFVAFKVIPHSLERFEQQHNHKLINQYCMHLSRAKRQLNVVDQAFIHKLSSAKVGATTTYRLMCIIKGGCEFVDGLEIDWKNFTRDINCHIGGTDANLLITKLQNRNENVTNFTYEYRCDKKQLNALFWADDTSKQNFELFGDVVSFDATYRTNRYCMVFVPFTGIDNHKRCVTFGAGLLCREDTNSYIWLLRSFLKCFGKAPIMVVTDQDRTMKKAIEIVLPYTKHRFCMWHITSKLPLKVSWETMNELDFKADFNSILQDNKWMKDMFDLRSSWIPAYFKDVPMSGLMRTTSRSESESSTFNRVSHHGYTLNNLMNAFESVMERQRNNQIKFDFDTSTIIPIIKTPLEDMEKHASMVYTRTIFLMVQREILHSLVSCSQKSVTSGIVSDICIVKHKRTNISKKKVVVEKKEKVDIDSEWNFNTSEGDFEVEFNREDLTVKYSCMLFERFGIFCRHIFYILKIYDIQEIPSRYILKRWRRDIIPTTVLKRTFRYDDSSGNVEKVAYKAFSMLDQCLSSLSNDDKKLEEFMPKLEVFMTDIGEQGSDKLPVTKEAHIDKLYGATTNPEVVDVENPPMVKNKGSGTGKRLKSALEKATIQGNKQSRSCKTCGVKGHNSRKYLTLLNNSKVQSA</sequence>
<gene>
    <name evidence="4" type="ORF">LSAT_V11C200098340</name>
</gene>
<keyword evidence="1" id="KW-0479">Metal-binding</keyword>
<evidence type="ECO:0000259" key="3">
    <source>
        <dbReference type="PROSITE" id="PS50966"/>
    </source>
</evidence>